<dbReference type="InterPro" id="IPR003870">
    <property type="entry name" value="DUF222"/>
</dbReference>
<feature type="domain" description="HNH nuclease" evidence="1">
    <location>
        <begin position="343"/>
        <end position="395"/>
    </location>
</feature>
<dbReference type="Pfam" id="PF02720">
    <property type="entry name" value="DUF222"/>
    <property type="match status" value="1"/>
</dbReference>
<dbReference type="Proteomes" id="UP000663791">
    <property type="component" value="Unassembled WGS sequence"/>
</dbReference>
<keyword evidence="3" id="KW-1185">Reference proteome</keyword>
<protein>
    <submittedName>
        <fullName evidence="2">DUF222 domain-containing protein</fullName>
    </submittedName>
</protein>
<dbReference type="InterPro" id="IPR003615">
    <property type="entry name" value="HNH_nuc"/>
</dbReference>
<evidence type="ECO:0000313" key="3">
    <source>
        <dbReference type="Proteomes" id="UP000663791"/>
    </source>
</evidence>
<dbReference type="CDD" id="cd00085">
    <property type="entry name" value="HNHc"/>
    <property type="match status" value="1"/>
</dbReference>
<dbReference type="RefSeq" id="WP_205292441.1">
    <property type="nucleotide sequence ID" value="NZ_CP074406.1"/>
</dbReference>
<gene>
    <name evidence="2" type="ORF">JK386_14540</name>
</gene>
<organism evidence="2 3">
    <name type="scientific">Nocardioides faecalis</name>
    <dbReference type="NCBI Taxonomy" id="2803858"/>
    <lineage>
        <taxon>Bacteria</taxon>
        <taxon>Bacillati</taxon>
        <taxon>Actinomycetota</taxon>
        <taxon>Actinomycetes</taxon>
        <taxon>Propionibacteriales</taxon>
        <taxon>Nocardioidaceae</taxon>
        <taxon>Nocardioides</taxon>
    </lineage>
</organism>
<comment type="caution">
    <text evidence="2">The sequence shown here is derived from an EMBL/GenBank/DDBJ whole genome shotgun (WGS) entry which is preliminary data.</text>
</comment>
<accession>A0A938Y2R7</accession>
<evidence type="ECO:0000313" key="2">
    <source>
        <dbReference type="EMBL" id="MBM9461117.1"/>
    </source>
</evidence>
<dbReference type="EMBL" id="JAERTX010000014">
    <property type="protein sequence ID" value="MBM9461117.1"/>
    <property type="molecule type" value="Genomic_DNA"/>
</dbReference>
<reference evidence="2" key="1">
    <citation type="submission" date="2021-01" db="EMBL/GenBank/DDBJ databases">
        <title>Novel species in genus Nocardioides.</title>
        <authorList>
            <person name="Zhang G."/>
        </authorList>
    </citation>
    <scope>NUCLEOTIDE SEQUENCE</scope>
    <source>
        <strain evidence="2">Zg-536</strain>
    </source>
</reference>
<name>A0A938Y2R7_9ACTN</name>
<dbReference type="AlphaFoldDB" id="A0A938Y2R7"/>
<proteinExistence type="predicted"/>
<dbReference type="SMART" id="SM00507">
    <property type="entry name" value="HNHc"/>
    <property type="match status" value="1"/>
</dbReference>
<sequence length="418" mass="45406">MTLTQTPPQPLTAAVGTARHALAEVRDMQPLYLDRDEKEVLLVQLAGLQAQVDELRLRTLAVSSDVAEEHGTRDVTQWLAATVHADPVRMRGDEKLAHALDGRFPATAAVMASGGVNLDQARVIAECLDDLPDRIGVEAKAQAETDLLGFAREFGPADLRRLGRAILHVCAPEIADAEDARRLQEQEKHAAEKSSVRFRPLGDGTTRVSMRLADAMAGRLGTYLDSFTSPRGLEGTCPEAERLPRHRRLALAFGTVLEHLDPRRLPEHGGDATTVIVTVGLEQLRSGLGAATLTTPLTADGAGEVSATEARRLACTAGIIPAVLGGQGEVLDLGRKQRLFSPAIRRALGLKQKTCAAEGCTVPARWCEAHHLVPWSQGGHTRLKDAKLFCGFDHHRMHDPAYDRELLPDGQVRFHRKT</sequence>
<evidence type="ECO:0000259" key="1">
    <source>
        <dbReference type="SMART" id="SM00507"/>
    </source>
</evidence>